<dbReference type="PANTHER" id="PTHR47700">
    <property type="entry name" value="V CHITINASE, PUTATIVE (AFU_ORTHOLOGUE AFUA_6G13720)-RELATED"/>
    <property type="match status" value="1"/>
</dbReference>
<protein>
    <recommendedName>
        <fullName evidence="2">chitinase</fullName>
        <ecNumber evidence="2">3.2.1.14</ecNumber>
    </recommendedName>
</protein>
<dbReference type="Pfam" id="PF01476">
    <property type="entry name" value="LysM"/>
    <property type="match status" value="2"/>
</dbReference>
<accession>J3P3B8</accession>
<dbReference type="SUPFAM" id="SSF54556">
    <property type="entry name" value="Chitinase insertion domain"/>
    <property type="match status" value="1"/>
</dbReference>
<evidence type="ECO:0000259" key="7">
    <source>
        <dbReference type="PROSITE" id="PS51782"/>
    </source>
</evidence>
<dbReference type="PROSITE" id="PS51910">
    <property type="entry name" value="GH18_2"/>
    <property type="match status" value="1"/>
</dbReference>
<dbReference type="InterPro" id="IPR053214">
    <property type="entry name" value="LysM12-like"/>
</dbReference>
<keyword evidence="4" id="KW-0843">Virulence</keyword>
<dbReference type="CDD" id="cd00118">
    <property type="entry name" value="LysM"/>
    <property type="match status" value="2"/>
</dbReference>
<dbReference type="Gene3D" id="3.10.50.10">
    <property type="match status" value="1"/>
</dbReference>
<dbReference type="EMBL" id="GL385398">
    <property type="protein sequence ID" value="EJT74160.1"/>
    <property type="molecule type" value="Genomic_DNA"/>
</dbReference>
<evidence type="ECO:0000313" key="9">
    <source>
        <dbReference type="EMBL" id="EJT74160.1"/>
    </source>
</evidence>
<dbReference type="VEuPathDB" id="FungiDB:GGTG_08006"/>
<keyword evidence="3" id="KW-0147">Chitin-binding</keyword>
<dbReference type="EC" id="3.2.1.14" evidence="2"/>
<dbReference type="OrthoDB" id="73875at2759"/>
<dbReference type="RefSeq" id="XP_009224104.1">
    <property type="nucleotide sequence ID" value="XM_009225840.1"/>
</dbReference>
<dbReference type="GO" id="GO:0008061">
    <property type="term" value="F:chitin binding"/>
    <property type="evidence" value="ECO:0007669"/>
    <property type="project" value="UniProtKB-KW"/>
</dbReference>
<dbReference type="InterPro" id="IPR001223">
    <property type="entry name" value="Glyco_hydro18_cat"/>
</dbReference>
<feature type="region of interest" description="Disordered" evidence="6">
    <location>
        <begin position="185"/>
        <end position="212"/>
    </location>
</feature>
<feature type="region of interest" description="Disordered" evidence="6">
    <location>
        <begin position="1121"/>
        <end position="1141"/>
    </location>
</feature>
<dbReference type="Gene3D" id="3.10.350.10">
    <property type="entry name" value="LysM domain"/>
    <property type="match status" value="2"/>
</dbReference>
<evidence type="ECO:0000259" key="8">
    <source>
        <dbReference type="PROSITE" id="PS51910"/>
    </source>
</evidence>
<dbReference type="GeneID" id="20348464"/>
<dbReference type="AlphaFoldDB" id="J3P3B8"/>
<dbReference type="InterPro" id="IPR018392">
    <property type="entry name" value="LysM"/>
</dbReference>
<dbReference type="PROSITE" id="PS51782">
    <property type="entry name" value="LYSM"/>
    <property type="match status" value="1"/>
</dbReference>
<dbReference type="STRING" id="644352.J3P3B8"/>
<keyword evidence="5" id="KW-0326">Glycosidase</keyword>
<name>J3P3B8_GAET3</name>
<dbReference type="SUPFAM" id="SSF54106">
    <property type="entry name" value="LysM domain"/>
    <property type="match status" value="2"/>
</dbReference>
<evidence type="ECO:0000256" key="2">
    <source>
        <dbReference type="ARBA" id="ARBA00012729"/>
    </source>
</evidence>
<comment type="similarity">
    <text evidence="1">Belongs to the glycosyl hydrolase 18 family. Chitinase class V subfamily.</text>
</comment>
<reference evidence="10" key="5">
    <citation type="submission" date="2018-04" db="UniProtKB">
        <authorList>
            <consortium name="EnsemblFungi"/>
        </authorList>
    </citation>
    <scope>IDENTIFICATION</scope>
    <source>
        <strain evidence="10">R3-111a-1</strain>
    </source>
</reference>
<reference evidence="11" key="1">
    <citation type="submission" date="2010-07" db="EMBL/GenBank/DDBJ databases">
        <title>The genome sequence of Gaeumannomyces graminis var. tritici strain R3-111a-1.</title>
        <authorList>
            <consortium name="The Broad Institute Genome Sequencing Platform"/>
            <person name="Ma L.-J."/>
            <person name="Dead R."/>
            <person name="Young S."/>
            <person name="Zeng Q."/>
            <person name="Koehrsen M."/>
            <person name="Alvarado L."/>
            <person name="Berlin A."/>
            <person name="Chapman S.B."/>
            <person name="Chen Z."/>
            <person name="Freedman E."/>
            <person name="Gellesch M."/>
            <person name="Goldberg J."/>
            <person name="Griggs A."/>
            <person name="Gujja S."/>
            <person name="Heilman E.R."/>
            <person name="Heiman D."/>
            <person name="Hepburn T."/>
            <person name="Howarth C."/>
            <person name="Jen D."/>
            <person name="Larson L."/>
            <person name="Mehta T."/>
            <person name="Neiman D."/>
            <person name="Pearson M."/>
            <person name="Roberts A."/>
            <person name="Saif S."/>
            <person name="Shea T."/>
            <person name="Shenoy N."/>
            <person name="Sisk P."/>
            <person name="Stolte C."/>
            <person name="Sykes S."/>
            <person name="Walk T."/>
            <person name="White J."/>
            <person name="Yandava C."/>
            <person name="Haas B."/>
            <person name="Nusbaum C."/>
            <person name="Birren B."/>
        </authorList>
    </citation>
    <scope>NUCLEOTIDE SEQUENCE [LARGE SCALE GENOMIC DNA]</scope>
    <source>
        <strain evidence="11">R3-111a-1</strain>
    </source>
</reference>
<reference evidence="9" key="3">
    <citation type="submission" date="2010-09" db="EMBL/GenBank/DDBJ databases">
        <title>Annotation of Gaeumannomyces graminis var. tritici R3-111a-1.</title>
        <authorList>
            <consortium name="The Broad Institute Genome Sequencing Platform"/>
            <person name="Ma L.-J."/>
            <person name="Dead R."/>
            <person name="Young S.K."/>
            <person name="Zeng Q."/>
            <person name="Gargeya S."/>
            <person name="Fitzgerald M."/>
            <person name="Haas B."/>
            <person name="Abouelleil A."/>
            <person name="Alvarado L."/>
            <person name="Arachchi H.M."/>
            <person name="Berlin A."/>
            <person name="Brown A."/>
            <person name="Chapman S.B."/>
            <person name="Chen Z."/>
            <person name="Dunbar C."/>
            <person name="Freedman E."/>
            <person name="Gearin G."/>
            <person name="Gellesch M."/>
            <person name="Goldberg J."/>
            <person name="Griggs A."/>
            <person name="Gujja S."/>
            <person name="Heiman D."/>
            <person name="Howarth C."/>
            <person name="Larson L."/>
            <person name="Lui A."/>
            <person name="MacDonald P.J.P."/>
            <person name="Mehta T."/>
            <person name="Montmayeur A."/>
            <person name="Murphy C."/>
            <person name="Neiman D."/>
            <person name="Pearson M."/>
            <person name="Priest M."/>
            <person name="Roberts A."/>
            <person name="Saif S."/>
            <person name="Shea T."/>
            <person name="Shenoy N."/>
            <person name="Sisk P."/>
            <person name="Stolte C."/>
            <person name="Sykes S."/>
            <person name="Yandava C."/>
            <person name="Wortman J."/>
            <person name="Nusbaum C."/>
            <person name="Birren B."/>
        </authorList>
    </citation>
    <scope>NUCLEOTIDE SEQUENCE</scope>
    <source>
        <strain evidence="9">R3-111a-1</strain>
    </source>
</reference>
<evidence type="ECO:0000256" key="1">
    <source>
        <dbReference type="ARBA" id="ARBA00008682"/>
    </source>
</evidence>
<evidence type="ECO:0000313" key="10">
    <source>
        <dbReference type="EnsemblFungi" id="EJT74160"/>
    </source>
</evidence>
<dbReference type="GO" id="GO:0008843">
    <property type="term" value="F:endochitinase activity"/>
    <property type="evidence" value="ECO:0007669"/>
    <property type="project" value="UniProtKB-EC"/>
</dbReference>
<feature type="domain" description="GH18" evidence="8">
    <location>
        <begin position="621"/>
        <end position="972"/>
    </location>
</feature>
<dbReference type="InterPro" id="IPR036779">
    <property type="entry name" value="LysM_dom_sf"/>
</dbReference>
<dbReference type="SUPFAM" id="SSF51445">
    <property type="entry name" value="(Trans)glycosidases"/>
    <property type="match status" value="1"/>
</dbReference>
<dbReference type="Pfam" id="PF00704">
    <property type="entry name" value="Glyco_hydro_18"/>
    <property type="match status" value="1"/>
</dbReference>
<dbReference type="PANTHER" id="PTHR47700:SF2">
    <property type="entry name" value="CHITINASE"/>
    <property type="match status" value="1"/>
</dbReference>
<gene>
    <name evidence="10" type="primary">20348464</name>
    <name evidence="9" type="ORF">GGTG_08006</name>
</gene>
<dbReference type="InterPro" id="IPR017853">
    <property type="entry name" value="GH"/>
</dbReference>
<reference evidence="10" key="4">
    <citation type="journal article" date="2015" name="G3 (Bethesda)">
        <title>Genome sequences of three phytopathogenic species of the Magnaporthaceae family of fungi.</title>
        <authorList>
            <person name="Okagaki L.H."/>
            <person name="Nunes C.C."/>
            <person name="Sailsbery J."/>
            <person name="Clay B."/>
            <person name="Brown D."/>
            <person name="John T."/>
            <person name="Oh Y."/>
            <person name="Young N."/>
            <person name="Fitzgerald M."/>
            <person name="Haas B.J."/>
            <person name="Zeng Q."/>
            <person name="Young S."/>
            <person name="Adiconis X."/>
            <person name="Fan L."/>
            <person name="Levin J.Z."/>
            <person name="Mitchell T.K."/>
            <person name="Okubara P.A."/>
            <person name="Farman M.L."/>
            <person name="Kohn L.M."/>
            <person name="Birren B."/>
            <person name="Ma L.-J."/>
            <person name="Dean R.A."/>
        </authorList>
    </citation>
    <scope>NUCLEOTIDE SEQUENCE</scope>
    <source>
        <strain evidence="10">R3-111a-1</strain>
    </source>
</reference>
<keyword evidence="5" id="KW-0378">Hydrolase</keyword>
<dbReference type="GO" id="GO:0005975">
    <property type="term" value="P:carbohydrate metabolic process"/>
    <property type="evidence" value="ECO:0007669"/>
    <property type="project" value="InterPro"/>
</dbReference>
<proteinExistence type="inferred from homology"/>
<evidence type="ECO:0000256" key="4">
    <source>
        <dbReference type="ARBA" id="ARBA00023026"/>
    </source>
</evidence>
<keyword evidence="11" id="KW-1185">Reference proteome</keyword>
<dbReference type="Gene3D" id="3.20.20.80">
    <property type="entry name" value="Glycosidases"/>
    <property type="match status" value="2"/>
</dbReference>
<reference evidence="9" key="2">
    <citation type="submission" date="2010-07" db="EMBL/GenBank/DDBJ databases">
        <authorList>
            <consortium name="The Broad Institute Genome Sequencing Platform"/>
            <consortium name="Broad Institute Genome Sequencing Center for Infectious Disease"/>
            <person name="Ma L.-J."/>
            <person name="Dead R."/>
            <person name="Young S."/>
            <person name="Zeng Q."/>
            <person name="Koehrsen M."/>
            <person name="Alvarado L."/>
            <person name="Berlin A."/>
            <person name="Chapman S.B."/>
            <person name="Chen Z."/>
            <person name="Freedman E."/>
            <person name="Gellesch M."/>
            <person name="Goldberg J."/>
            <person name="Griggs A."/>
            <person name="Gujja S."/>
            <person name="Heilman E.R."/>
            <person name="Heiman D."/>
            <person name="Hepburn T."/>
            <person name="Howarth C."/>
            <person name="Jen D."/>
            <person name="Larson L."/>
            <person name="Mehta T."/>
            <person name="Neiman D."/>
            <person name="Pearson M."/>
            <person name="Roberts A."/>
            <person name="Saif S."/>
            <person name="Shea T."/>
            <person name="Shenoy N."/>
            <person name="Sisk P."/>
            <person name="Stolte C."/>
            <person name="Sykes S."/>
            <person name="Walk T."/>
            <person name="White J."/>
            <person name="Yandava C."/>
            <person name="Haas B."/>
            <person name="Nusbaum C."/>
            <person name="Birren B."/>
        </authorList>
    </citation>
    <scope>NUCLEOTIDE SEQUENCE</scope>
    <source>
        <strain evidence="9">R3-111a-1</strain>
    </source>
</reference>
<evidence type="ECO:0000256" key="3">
    <source>
        <dbReference type="ARBA" id="ARBA00022669"/>
    </source>
</evidence>
<evidence type="ECO:0000313" key="11">
    <source>
        <dbReference type="Proteomes" id="UP000006039"/>
    </source>
</evidence>
<sequence length="1141" mass="123843">MPQCPAVAQYLFCMDRRASASVERPDVLLTEKTAANARLLDGESLGTPAYSITFFALSYRLGAMRCIPLSRSQGLARSLGFLSFLLALPSLGQAVDVDYELLDRLDKVNDTKSYYADLHPCPTACTGPSSNWTIYTSFDRFKQCDEPVLLTFALSYPVTSPDTPTKIPTCTLDNANTQVNSLFNGTGVDASPASSKSERNKAKGSLRRQAGVDMTCEQTTSRAQAKESKLPYELAVAGKQHDLDETRRDAPATVIEKLVGFFKDQASCSETIMFAYYRGVAAGIHLGASFGRGADALSAVSKPLIDKAKSASGSTVALQLCGYGRNVDHVSGLAVDTAGDIDAIQAAVEGWSEAMCLRSSARAEPAELTVREDGGGFVPLGVFLGGLNATFANSTRDNTISAALPAALGRRADCKTETVVTGDSCWALASKCGVSLSDFVGFNGGESFCNTLQPKQRVCCSSGSLPDIRPKKGADGTCATYMVVNGDTCAGIASANGLRVSDIEKLNRGTWCWYGRKKPPPNVNICLSEGDRPLPYQASNAVCGPTMLGTKKPTDGTELKDLKPCPLNAYCNVRGQCGVSAEFCTEEKSSSGNPGTSALQNRCVSSCGMEIKNNKNAPNGYGRIGYYEAWNYGRPCLHQRVRNANTDGTYTKIHWTFAEINIDDHTVKIVDPYHQWESFKKGLGRAKRIISFGGWGYSNNPGTYNILREAMQNRNVFATNVAKFLNDEGLDGTGPTTLKFLTVMKSKLSGKQTLSIAAPASYWYLKAFPIGRMAAVLDYIVYMTYDLHGQWDTGNQWATDGCPTGNCVRSHVNLIERTRALVMITNAGVSTTKIFVGESSYGRSFKLAQPGCDGPMCPYLGTKNESPAAPGRCTDTAGYISNAEIDEIMMGASTSAGAQQVQVWHDGASNSDMAVYNGDEWVAYMTPTTKGTRRQLWKDMMFAGTIDWATDLQAFNGEDEYLDPRSPTGGRVECQYCDDRHCHGWQPPSCNTVRFPSCPQPSPLTHDWTQLADRRPPDYSKWSDPTGAEANESATGIPRDAVKFGEAKKPGGAWTCDHDESEEECKKSGWDLNHYPVPEGYKREDVINPQDLVKQAYDKLKALVQDLPEAAEQIKLGLYPGDPQDLVEAVAPPSSSRWRRP</sequence>
<dbReference type="eggNOG" id="KOG2806">
    <property type="taxonomic scope" value="Eukaryota"/>
</dbReference>
<evidence type="ECO:0000256" key="5">
    <source>
        <dbReference type="ARBA" id="ARBA00023295"/>
    </source>
</evidence>
<evidence type="ECO:0000256" key="6">
    <source>
        <dbReference type="SAM" id="MobiDB-lite"/>
    </source>
</evidence>
<organism evidence="9">
    <name type="scientific">Gaeumannomyces tritici (strain R3-111a-1)</name>
    <name type="common">Wheat and barley take-all root rot fungus</name>
    <name type="synonym">Gaeumannomyces graminis var. tritici</name>
    <dbReference type="NCBI Taxonomy" id="644352"/>
    <lineage>
        <taxon>Eukaryota</taxon>
        <taxon>Fungi</taxon>
        <taxon>Dikarya</taxon>
        <taxon>Ascomycota</taxon>
        <taxon>Pezizomycotina</taxon>
        <taxon>Sordariomycetes</taxon>
        <taxon>Sordariomycetidae</taxon>
        <taxon>Magnaporthales</taxon>
        <taxon>Magnaporthaceae</taxon>
        <taxon>Gaeumannomyces</taxon>
    </lineage>
</organism>
<dbReference type="InterPro" id="IPR011583">
    <property type="entry name" value="Chitinase_II/V-like_cat"/>
</dbReference>
<dbReference type="SMART" id="SM00636">
    <property type="entry name" value="Glyco_18"/>
    <property type="match status" value="1"/>
</dbReference>
<dbReference type="EnsemblFungi" id="EJT74160">
    <property type="protein sequence ID" value="EJT74160"/>
    <property type="gene ID" value="GGTG_08006"/>
</dbReference>
<dbReference type="HOGENOM" id="CLU_001482_0_0_1"/>
<dbReference type="InterPro" id="IPR029070">
    <property type="entry name" value="Chitinase_insertion_sf"/>
</dbReference>
<dbReference type="Proteomes" id="UP000006039">
    <property type="component" value="Unassembled WGS sequence"/>
</dbReference>
<feature type="domain" description="LysM" evidence="7">
    <location>
        <begin position="415"/>
        <end position="460"/>
    </location>
</feature>
<dbReference type="SMART" id="SM00257">
    <property type="entry name" value="LysM"/>
    <property type="match status" value="2"/>
</dbReference>